<accession>A0AA39HMB2</accession>
<evidence type="ECO:0000256" key="3">
    <source>
        <dbReference type="ARBA" id="ARBA00022695"/>
    </source>
</evidence>
<dbReference type="InterPro" id="IPR041336">
    <property type="entry name" value="DNApol_Exo"/>
</dbReference>
<name>A0AA39HMB2_9BILA</name>
<evidence type="ECO:0000259" key="7">
    <source>
        <dbReference type="SMART" id="SM00482"/>
    </source>
</evidence>
<dbReference type="Pfam" id="PF18136">
    <property type="entry name" value="DNApol_Exo"/>
    <property type="match status" value="1"/>
</dbReference>
<keyword evidence="3" id="KW-0548">Nucleotidyltransferase</keyword>
<evidence type="ECO:0000256" key="1">
    <source>
        <dbReference type="ARBA" id="ARBA00012417"/>
    </source>
</evidence>
<dbReference type="Gene3D" id="1.10.150.20">
    <property type="entry name" value="5' to 3' exonuclease, C-terminal subdomain"/>
    <property type="match status" value="2"/>
</dbReference>
<dbReference type="Gene3D" id="3.30.70.370">
    <property type="match status" value="1"/>
</dbReference>
<keyword evidence="4" id="KW-0239">DNA-directed DNA polymerase</keyword>
<evidence type="ECO:0000256" key="6">
    <source>
        <dbReference type="SAM" id="MobiDB-lite"/>
    </source>
</evidence>
<dbReference type="Proteomes" id="UP001175271">
    <property type="component" value="Unassembled WGS sequence"/>
</dbReference>
<dbReference type="InterPro" id="IPR001098">
    <property type="entry name" value="DNA-dir_DNA_pol_A_palm_dom"/>
</dbReference>
<evidence type="ECO:0000313" key="9">
    <source>
        <dbReference type="Proteomes" id="UP001175271"/>
    </source>
</evidence>
<dbReference type="GO" id="GO:0003677">
    <property type="term" value="F:DNA binding"/>
    <property type="evidence" value="ECO:0007669"/>
    <property type="project" value="InterPro"/>
</dbReference>
<dbReference type="InterPro" id="IPR043502">
    <property type="entry name" value="DNA/RNA_pol_sf"/>
</dbReference>
<dbReference type="GO" id="GO:0008408">
    <property type="term" value="F:3'-5' exonuclease activity"/>
    <property type="evidence" value="ECO:0007669"/>
    <property type="project" value="TreeGrafter"/>
</dbReference>
<dbReference type="GO" id="GO:0003887">
    <property type="term" value="F:DNA-directed DNA polymerase activity"/>
    <property type="evidence" value="ECO:0007669"/>
    <property type="project" value="UniProtKB-KW"/>
</dbReference>
<dbReference type="PRINTS" id="PR00867">
    <property type="entry name" value="DNAPOLG"/>
</dbReference>
<dbReference type="InterPro" id="IPR019760">
    <property type="entry name" value="DNA-dir_DNA_pol_A_CS"/>
</dbReference>
<feature type="region of interest" description="Disordered" evidence="6">
    <location>
        <begin position="2638"/>
        <end position="2659"/>
    </location>
</feature>
<protein>
    <recommendedName>
        <fullName evidence="1">DNA-directed DNA polymerase</fullName>
        <ecNumber evidence="1">2.7.7.7</ecNumber>
    </recommendedName>
    <alternativeName>
        <fullName evidence="5">Mitochondrial DNA polymerase catalytic subunit</fullName>
    </alternativeName>
</protein>
<evidence type="ECO:0000256" key="2">
    <source>
        <dbReference type="ARBA" id="ARBA00022679"/>
    </source>
</evidence>
<dbReference type="EMBL" id="JAUCMV010000004">
    <property type="protein sequence ID" value="KAK0407292.1"/>
    <property type="molecule type" value="Genomic_DNA"/>
</dbReference>
<dbReference type="Gene3D" id="3.30.420.390">
    <property type="match status" value="2"/>
</dbReference>
<dbReference type="InterPro" id="IPR002297">
    <property type="entry name" value="DNA-dir_DNA_pol_A_mt"/>
</dbReference>
<dbReference type="SMART" id="SM00482">
    <property type="entry name" value="POLAc"/>
    <property type="match status" value="1"/>
</dbReference>
<dbReference type="InterPro" id="IPR012337">
    <property type="entry name" value="RNaseH-like_sf"/>
</dbReference>
<dbReference type="PANTHER" id="PTHR10267">
    <property type="entry name" value="DNA POLYMERASE SUBUNIT GAMMA-1"/>
    <property type="match status" value="1"/>
</dbReference>
<dbReference type="SUPFAM" id="SSF53098">
    <property type="entry name" value="Ribonuclease H-like"/>
    <property type="match status" value="1"/>
</dbReference>
<dbReference type="PROSITE" id="PS00447">
    <property type="entry name" value="DNA_POLYMERASE_A"/>
    <property type="match status" value="1"/>
</dbReference>
<evidence type="ECO:0000256" key="4">
    <source>
        <dbReference type="ARBA" id="ARBA00022932"/>
    </source>
</evidence>
<keyword evidence="9" id="KW-1185">Reference proteome</keyword>
<evidence type="ECO:0000313" key="8">
    <source>
        <dbReference type="EMBL" id="KAK0407292.1"/>
    </source>
</evidence>
<dbReference type="GO" id="GO:0005760">
    <property type="term" value="C:gamma DNA polymerase complex"/>
    <property type="evidence" value="ECO:0007669"/>
    <property type="project" value="InterPro"/>
</dbReference>
<dbReference type="SUPFAM" id="SSF56672">
    <property type="entry name" value="DNA/RNA polymerases"/>
    <property type="match status" value="1"/>
</dbReference>
<dbReference type="GO" id="GO:0006264">
    <property type="term" value="P:mitochondrial DNA replication"/>
    <property type="evidence" value="ECO:0007669"/>
    <property type="project" value="TreeGrafter"/>
</dbReference>
<feature type="domain" description="DNA-directed DNA polymerase family A palm" evidence="7">
    <location>
        <begin position="647"/>
        <end position="956"/>
    </location>
</feature>
<evidence type="ECO:0000256" key="5">
    <source>
        <dbReference type="ARBA" id="ARBA00031966"/>
    </source>
</evidence>
<organism evidence="8 9">
    <name type="scientific">Steinernema hermaphroditum</name>
    <dbReference type="NCBI Taxonomy" id="289476"/>
    <lineage>
        <taxon>Eukaryota</taxon>
        <taxon>Metazoa</taxon>
        <taxon>Ecdysozoa</taxon>
        <taxon>Nematoda</taxon>
        <taxon>Chromadorea</taxon>
        <taxon>Rhabditida</taxon>
        <taxon>Tylenchina</taxon>
        <taxon>Panagrolaimomorpha</taxon>
        <taxon>Strongyloidoidea</taxon>
        <taxon>Steinernematidae</taxon>
        <taxon>Steinernema</taxon>
    </lineage>
</organism>
<proteinExistence type="predicted"/>
<dbReference type="EC" id="2.7.7.7" evidence="1"/>
<comment type="caution">
    <text evidence="8">The sequence shown here is derived from an EMBL/GenBank/DDBJ whole genome shotgun (WGS) entry which is preliminary data.</text>
</comment>
<reference evidence="8" key="1">
    <citation type="submission" date="2023-06" db="EMBL/GenBank/DDBJ databases">
        <title>Genomic analysis of the entomopathogenic nematode Steinernema hermaphroditum.</title>
        <authorList>
            <person name="Schwarz E.M."/>
            <person name="Heppert J.K."/>
            <person name="Baniya A."/>
            <person name="Schwartz H.T."/>
            <person name="Tan C.-H."/>
            <person name="Antoshechkin I."/>
            <person name="Sternberg P.W."/>
            <person name="Goodrich-Blair H."/>
            <person name="Dillman A.R."/>
        </authorList>
    </citation>
    <scope>NUCLEOTIDE SEQUENCE</scope>
    <source>
        <strain evidence="8">PS9179</strain>
        <tissue evidence="8">Whole animal</tissue>
    </source>
</reference>
<sequence length="3455" mass="389926">MYVTRCGNFTTSLRRAASRRCSSYSTKAALKRFNGSLKSARKSANAVNEYNFKSIPLVPERLHRYLFSSDCPSTYAQVAAEDEQIERLDLPVNDAPGENLLKRMESQCSQFVDEYKDALEGAAALKSLPRLPKKWNYDTGWTKYNSDGSFEKVPHPDGEALFFDIEVCMEDGLLPTLAVAVSGSAWFSWCSDRLINNTAVPELTRVDHLIPLEPEAGSPEKRVIIGHNVAFDRARVREQYYPKKTSTKFWDTMSMSIPMFGMADHQLALYEKKSDVLDELEEGSGWVSAWKDRVSKNSLSAVHQKLCGGISELNMDKSLRDIFVKGNIEEVRGNFQTLVDYCANDVKATYEIYKVMFPDFKKRQGEAEGDLCNLRVLKDAKPDHVSCDTKNNDTVRGVVRACRSVLDDLRTSDSYQKDPWMWAVDWTVPRGNTNPKWYQGLFNSNSTSELDLVQIIAKDIKTKSRELPRVFGLCYGPYPLFYKMNYGWGFLVPPTDAEEFCTVESVQLSVYERIVENSNTCMDVKVPNGQPISTVGPFEFHRLPHPGGVGKNVGNPFVKDYADLFSNKILWASRFEEEMLHLIQDQSVTRYWGNYRQRYKEQLTVWLDEEATRGAIAPTIVPAGTVTRRGVHKLFMTASNPKEGMIGTEIKSMIQCSDGLVFVGADVDSQEQWLAATLGDSAIGKGRAGATPFANMLLAGSKSDNSDLHSIVAQQVGISRHNAKVLNYARLYGSGLQHAVDFLKKEGIAPKKAKELSEKLFTTTKGEQLNYAELRPTCNKYFESFLKHVQNDYSGEFIRLSDKYFLPDRSPLGSNVTSDFEDWVVEKLQSQGPYAAKDIAPHLYMEEKVKMYSGGFETDTFNYLEMMLRSAELRTPVLGCRLSKSLEPLPSDVQDSEKFRNKYRRSIINWVVQSSAVDFLHMLLLTMHWLIEKYKIDARYSISIHDEVRYVVSQRDKYRCALALHLSNAYVRAAISQHLGIQELPMSIAFFSQVDIDTVLRKEVTITVRNPDGKVIPEGEALTFSEVFERTQGTLSDISFVVLMRSSNICGMREQNCHFYAFIDFILGSFQIRVTTTMASDVLDGLQQHLQILHDGPDADEEIRCQAVNQLLQQVKQELCEKLLADEEALKRYRELVWGRREESVMRTALSFLERKAKLELGAILLQGLLVASETPKLMETVEFGNALVFAIACVSSARQIRLSRLTSVVKILQNILLYETFPSEELEKKLVDLRNKVIEALGYLVLETTGIGHVFEILSLFAVNLRSLFDDTCVRASITLIMRRIEVFGEKFRKPPVIEISQIFSVLTDVLKDTSAELNSNQLSMVWLLWKQYFHRDSMSVRSVVVVKALGFMREHFVRFSDFITSDSEYFYNVLLDFAFSSDANRQNRVIEDAAFALAADFVANLPELSKKLEESNPAKRRTLLQHIAKLSYKLALKSHKKMCFGVISLGCLPREALDEVALTGARLSTILDCVVKFLETYKCGSLCKGYCIRPKLLLALVEVANNSKDTAFFDVPSTTDFLMGIEDSWLAAPTLCENGSKTNAELFARLLMTNVERNRCVARFLNYITETEQPKRGVEVWKSTCDEIAVPELLSQFVSASMSVLAKELIALKDSNDRDTVTALFAGICGCKSISSQLEECFYSVLTYFMDNFLSTKSLSSLSVVASLERQEGSAFRKIAAPTASRSQTPSADSEHSEPLPVFSEKITQVSDALLEILLDAPFSTVAEFFPCLAAVPASAFEDEARAKKTASLVEACMDNKCGEEMMKMVCRICERSLQLRKLVIPLILKESGIEEIQWRTLNLAAWGCSEDLEEQKQEDFESAALPMTTVGRMEVDLGKLLNSFSGCFKSEAMKALYSGLLESTVELIVSRDDPTDDHLLRFCCEKLLCDPKKFGRVLKRNESSRRLAGIAIQTILSRFSHTDASRSSLISVLKELSTNHVDLITKEAVSGVSPDVAPDLLRLFGTRIAEFPEAAHVVLKQLLILPSLDVGGMDDVDFSHWSSLKGIEDSINDLFHSECGATRDQMRLAWKLLPEGHSLDLVSLFCHCTGHKHYEKAIFLLEEGPDDLLQSEEVLLAMEDLLQKPEWIAVAWKLMLSNRTAFERLMARADSEELARSVFQSREPDIGAEVLETFWKMASEDTRQDIRSYIVSHWNLPALLAETTDMATIGESMKAVKIYEKLVVRKVLQAPFGPEAVVDRIVGCVDICGSLSANDLWNQLLESSLNWEDSVETVAGSAYKLYTAERKDLLPYFRRRLEDSPAQFIEHLPSEAEHILLKILESNAVASNVKLAIFDFTRVLPVGRLFSTSTFRLLQISGTLPWKYADLPDALRTVSTLQSKNLKCAFLKLLTRAAVDDERLFSRLITEWIPLEGAEPDEIVDAIMATENAFLWKHLLMNVFFVDGNPAAHRVVQWIEKNAAALSNSEGLLEVVLALSTSGDDLLPRLPSKAQLRQFKIVENVIAALLEAIRVEDLLRYTEKWMTCGGAIEALLKRPSSGIKEIVLLVLFEKIFERVDPDTLEQFCSRHPNLGPSRQVLKTFLVVRSLDHLKKSVDDGRDPFMQWKLHCHAFRLCSAVLLRSKAGKTRHAYFNNVFLSGAVWERIAGDSSVVGISFGDEFTAESGIRKRKMVADDEELDDHDFTKAQPSAEAADTSDNKSFDFETHPCLPKLVALANRCLAVASPQNEEDPPWLKTLKNHLDSDKPNLNLKVMVLRFVQICGENLKDHRSLLSSIVSNCLFTILHVGASIECVFIKDSFSLCRQIDQKFTQLIFNNVFSSITNPLRKEFLKLFAKFYNPVQHQISLLSLEDALSPAVQWCRYEASAVFYRHNQNYGVLDVHRVNWKDTIEQLSDGVGDRNAAYLKKSVARMTGAAIGMAERMGYWELLREMKSLALSHLRTGRKSEEMFRLVDAMSEEYAPIVEEFTDDILLGVKRPNCRFHCLRLLKTLVSRSVLDPQKILDVFSLDLNAPSRLLLLAVVKAICCSDAYDFATQECLLSGFLRRGPETDPSAVYLQDIISIFVAFPAIVTKHLETMWPTLNDELKQILVDEWITKNDVPEEGVSEPELALRISVGNRELMKLFGRDGDLKAISKSFSQFISEEPQVALDMLPSKDTVFKRCVGIATADFFPRLAWKLMDIMDSGSEDFQEIADVYGIPERCQSQSTLSDAHVLQIARNCRSPQAALVYLRRCSSFVDDLFEGHGLSPDALPLVRSLAAVVTEKWSDVRMEDMPYDLSRVEVEIFSRAQLEKDDVGEDFWSKMSPVSLFEAQQYLLQHRVQQLDIGNEVFDLLENLKYGIERVWVELDAKERICLLTKIRAVSDSDAVIHAVSHENPNSKITKLCSKWTETPRDRTTVLRRIRLLKAMTQLSTCSVQTYAVLASTIAKHLIQLLRTDIIVVDPQTDRKVSFSTKERKIDILKELRRLLPGCEATFRDEFVLEVEKIAGSLIEDE</sequence>
<dbReference type="PANTHER" id="PTHR10267:SF0">
    <property type="entry name" value="DNA POLYMERASE SUBUNIT GAMMA-1"/>
    <property type="match status" value="1"/>
</dbReference>
<keyword evidence="2" id="KW-0808">Transferase</keyword>
<gene>
    <name evidence="8" type="ORF">QR680_019122</name>
</gene>
<feature type="region of interest" description="Disordered" evidence="6">
    <location>
        <begin position="1681"/>
        <end position="1701"/>
    </location>
</feature>